<feature type="compositionally biased region" description="Basic and acidic residues" evidence="1">
    <location>
        <begin position="117"/>
        <end position="126"/>
    </location>
</feature>
<evidence type="ECO:0000313" key="3">
    <source>
        <dbReference type="Proteomes" id="UP001189429"/>
    </source>
</evidence>
<feature type="region of interest" description="Disordered" evidence="1">
    <location>
        <begin position="1"/>
        <end position="133"/>
    </location>
</feature>
<name>A0ABN9PV96_9DINO</name>
<evidence type="ECO:0000256" key="1">
    <source>
        <dbReference type="SAM" id="MobiDB-lite"/>
    </source>
</evidence>
<comment type="caution">
    <text evidence="2">The sequence shown here is derived from an EMBL/GenBank/DDBJ whole genome shotgun (WGS) entry which is preliminary data.</text>
</comment>
<keyword evidence="3" id="KW-1185">Reference proteome</keyword>
<reference evidence="2" key="1">
    <citation type="submission" date="2023-10" db="EMBL/GenBank/DDBJ databases">
        <authorList>
            <person name="Chen Y."/>
            <person name="Shah S."/>
            <person name="Dougan E. K."/>
            <person name="Thang M."/>
            <person name="Chan C."/>
        </authorList>
    </citation>
    <scope>NUCLEOTIDE SEQUENCE [LARGE SCALE GENOMIC DNA]</scope>
</reference>
<protein>
    <submittedName>
        <fullName evidence="2">Uncharacterized protein</fullName>
    </submittedName>
</protein>
<sequence length="236" mass="25758">MPEAGTYSGSPRGGCRGDHTAQQVRRRRPGRPHCSTQNEYPTIGRLGKTLRRQPVSNRSGPAARRQQRFRRGRRPGASASGREDSDAGKGNGKNWHNAKQHMLAKTEGEEEEEEEETRGGGREAGGRGRNGGLYGIGERVAGVLRSRRVESMASTARHNKGTHSACLVQACRCATIKEKDRRTRQSGFSPGIPVRCCCPVGRLTRNNRKNIKKTGELDSQASRRASRFAAAALSVA</sequence>
<dbReference type="EMBL" id="CAUYUJ010001652">
    <property type="protein sequence ID" value="CAK0796956.1"/>
    <property type="molecule type" value="Genomic_DNA"/>
</dbReference>
<organism evidence="2 3">
    <name type="scientific">Prorocentrum cordatum</name>
    <dbReference type="NCBI Taxonomy" id="2364126"/>
    <lineage>
        <taxon>Eukaryota</taxon>
        <taxon>Sar</taxon>
        <taxon>Alveolata</taxon>
        <taxon>Dinophyceae</taxon>
        <taxon>Prorocentrales</taxon>
        <taxon>Prorocentraceae</taxon>
        <taxon>Prorocentrum</taxon>
    </lineage>
</organism>
<proteinExistence type="predicted"/>
<gene>
    <name evidence="2" type="ORF">PCOR1329_LOCUS6172</name>
</gene>
<dbReference type="Proteomes" id="UP001189429">
    <property type="component" value="Unassembled WGS sequence"/>
</dbReference>
<accession>A0ABN9PV96</accession>
<evidence type="ECO:0000313" key="2">
    <source>
        <dbReference type="EMBL" id="CAK0796956.1"/>
    </source>
</evidence>
<feature type="compositionally biased region" description="Basic residues" evidence="1">
    <location>
        <begin position="65"/>
        <end position="74"/>
    </location>
</feature>